<feature type="domain" description="Response regulatory" evidence="10">
    <location>
        <begin position="3"/>
        <end position="119"/>
    </location>
</feature>
<keyword evidence="2 8" id="KW-0597">Phosphoprotein</keyword>
<dbReference type="InterPro" id="IPR011006">
    <property type="entry name" value="CheY-like_superfamily"/>
</dbReference>
<evidence type="ECO:0000256" key="5">
    <source>
        <dbReference type="ARBA" id="ARBA00023125"/>
    </source>
</evidence>
<accession>A0A1G5AF18</accession>
<evidence type="ECO:0000259" key="11">
    <source>
        <dbReference type="PROSITE" id="PS51755"/>
    </source>
</evidence>
<dbReference type="GO" id="GO:0006355">
    <property type="term" value="P:regulation of DNA-templated transcription"/>
    <property type="evidence" value="ECO:0007669"/>
    <property type="project" value="InterPro"/>
</dbReference>
<keyword evidence="5 9" id="KW-0238">DNA-binding</keyword>
<dbReference type="RefSeq" id="WP_083334354.1">
    <property type="nucleotide sequence ID" value="NZ_FMUR01000003.1"/>
</dbReference>
<sequence>MNNILICDDERDIVSALRIYLESEGMKVVSASNGKEAVEIMKSPIGDDIHLILMDVMMPEMDGIEAMAEIRKTSNVPIIMLTAKSEDTDKVVGLTVGADDYVTKPFNQVELMARVKSQIRRYTMLGAKGTSQTVTNADMITIGGIELNDKAKEVTLDGNPVSLTPLEYDILKLLMTHPGEVFSPKEIYTSVWKETMIGAESTVAVHIRHLREKLEYDSTNPRYLIAVWGRGYKIEKGTPRERKT</sequence>
<dbReference type="PANTHER" id="PTHR48111">
    <property type="entry name" value="REGULATOR OF RPOS"/>
    <property type="match status" value="1"/>
</dbReference>
<dbReference type="PROSITE" id="PS51755">
    <property type="entry name" value="OMPR_PHOB"/>
    <property type="match status" value="1"/>
</dbReference>
<dbReference type="GO" id="GO:0032993">
    <property type="term" value="C:protein-DNA complex"/>
    <property type="evidence" value="ECO:0007669"/>
    <property type="project" value="TreeGrafter"/>
</dbReference>
<dbReference type="InterPro" id="IPR001789">
    <property type="entry name" value="Sig_transdc_resp-reg_receiver"/>
</dbReference>
<reference evidence="13" key="1">
    <citation type="submission" date="2016-10" db="EMBL/GenBank/DDBJ databases">
        <authorList>
            <person name="Varghese N."/>
            <person name="Submissions S."/>
        </authorList>
    </citation>
    <scope>NUCLEOTIDE SEQUENCE [LARGE SCALE GENOMIC DNA]</scope>
    <source>
        <strain evidence="13">XBD2006</strain>
    </source>
</reference>
<organism evidence="12 13">
    <name type="scientific">Butyrivibrio hungatei</name>
    <dbReference type="NCBI Taxonomy" id="185008"/>
    <lineage>
        <taxon>Bacteria</taxon>
        <taxon>Bacillati</taxon>
        <taxon>Bacillota</taxon>
        <taxon>Clostridia</taxon>
        <taxon>Lachnospirales</taxon>
        <taxon>Lachnospiraceae</taxon>
        <taxon>Butyrivibrio</taxon>
    </lineage>
</organism>
<dbReference type="SMART" id="SM00448">
    <property type="entry name" value="REC"/>
    <property type="match status" value="1"/>
</dbReference>
<dbReference type="SMART" id="SM00862">
    <property type="entry name" value="Trans_reg_C"/>
    <property type="match status" value="1"/>
</dbReference>
<dbReference type="GO" id="GO:0000976">
    <property type="term" value="F:transcription cis-regulatory region binding"/>
    <property type="evidence" value="ECO:0007669"/>
    <property type="project" value="TreeGrafter"/>
</dbReference>
<evidence type="ECO:0000256" key="4">
    <source>
        <dbReference type="ARBA" id="ARBA00023015"/>
    </source>
</evidence>
<dbReference type="CDD" id="cd00383">
    <property type="entry name" value="trans_reg_C"/>
    <property type="match status" value="1"/>
</dbReference>
<protein>
    <recommendedName>
        <fullName evidence="1">Stage 0 sporulation protein A homolog</fullName>
    </recommendedName>
</protein>
<evidence type="ECO:0000256" key="1">
    <source>
        <dbReference type="ARBA" id="ARBA00018672"/>
    </source>
</evidence>
<evidence type="ECO:0000256" key="7">
    <source>
        <dbReference type="ARBA" id="ARBA00024867"/>
    </source>
</evidence>
<keyword evidence="13" id="KW-1185">Reference proteome</keyword>
<proteinExistence type="predicted"/>
<dbReference type="Pfam" id="PF00072">
    <property type="entry name" value="Response_reg"/>
    <property type="match status" value="1"/>
</dbReference>
<feature type="modified residue" description="4-aspartylphosphate" evidence="8">
    <location>
        <position position="55"/>
    </location>
</feature>
<evidence type="ECO:0000313" key="13">
    <source>
        <dbReference type="Proteomes" id="UP000183047"/>
    </source>
</evidence>
<dbReference type="Gene3D" id="1.10.10.10">
    <property type="entry name" value="Winged helix-like DNA-binding domain superfamily/Winged helix DNA-binding domain"/>
    <property type="match status" value="1"/>
</dbReference>
<evidence type="ECO:0000256" key="9">
    <source>
        <dbReference type="PROSITE-ProRule" id="PRU01091"/>
    </source>
</evidence>
<dbReference type="InterPro" id="IPR036388">
    <property type="entry name" value="WH-like_DNA-bd_sf"/>
</dbReference>
<dbReference type="InterPro" id="IPR001867">
    <property type="entry name" value="OmpR/PhoB-type_DNA-bd"/>
</dbReference>
<dbReference type="GO" id="GO:0000156">
    <property type="term" value="F:phosphorelay response regulator activity"/>
    <property type="evidence" value="ECO:0007669"/>
    <property type="project" value="TreeGrafter"/>
</dbReference>
<evidence type="ECO:0000313" key="12">
    <source>
        <dbReference type="EMBL" id="SCX76481.1"/>
    </source>
</evidence>
<dbReference type="SUPFAM" id="SSF52172">
    <property type="entry name" value="CheY-like"/>
    <property type="match status" value="1"/>
</dbReference>
<evidence type="ECO:0000259" key="10">
    <source>
        <dbReference type="PROSITE" id="PS50110"/>
    </source>
</evidence>
<dbReference type="Proteomes" id="UP000183047">
    <property type="component" value="Unassembled WGS sequence"/>
</dbReference>
<dbReference type="FunFam" id="1.10.10.10:FF:000018">
    <property type="entry name" value="DNA-binding response regulator ResD"/>
    <property type="match status" value="1"/>
</dbReference>
<dbReference type="FunFam" id="3.40.50.2300:FF:000001">
    <property type="entry name" value="DNA-binding response regulator PhoB"/>
    <property type="match status" value="1"/>
</dbReference>
<dbReference type="CDD" id="cd17574">
    <property type="entry name" value="REC_OmpR"/>
    <property type="match status" value="1"/>
</dbReference>
<dbReference type="OrthoDB" id="9790442at2"/>
<dbReference type="SUPFAM" id="SSF46894">
    <property type="entry name" value="C-terminal effector domain of the bipartite response regulators"/>
    <property type="match status" value="1"/>
</dbReference>
<evidence type="ECO:0000256" key="3">
    <source>
        <dbReference type="ARBA" id="ARBA00023012"/>
    </source>
</evidence>
<evidence type="ECO:0000256" key="8">
    <source>
        <dbReference type="PROSITE-ProRule" id="PRU00169"/>
    </source>
</evidence>
<evidence type="ECO:0000256" key="2">
    <source>
        <dbReference type="ARBA" id="ARBA00022553"/>
    </source>
</evidence>
<dbReference type="PANTHER" id="PTHR48111:SF2">
    <property type="entry name" value="RESPONSE REGULATOR SAER"/>
    <property type="match status" value="1"/>
</dbReference>
<dbReference type="Gene3D" id="6.10.250.690">
    <property type="match status" value="1"/>
</dbReference>
<dbReference type="InterPro" id="IPR016032">
    <property type="entry name" value="Sig_transdc_resp-reg_C-effctor"/>
</dbReference>
<dbReference type="Pfam" id="PF00486">
    <property type="entry name" value="Trans_reg_C"/>
    <property type="match status" value="1"/>
</dbReference>
<dbReference type="PROSITE" id="PS50110">
    <property type="entry name" value="RESPONSE_REGULATORY"/>
    <property type="match status" value="1"/>
</dbReference>
<evidence type="ECO:0000256" key="6">
    <source>
        <dbReference type="ARBA" id="ARBA00023163"/>
    </source>
</evidence>
<dbReference type="InterPro" id="IPR039420">
    <property type="entry name" value="WalR-like"/>
</dbReference>
<dbReference type="GO" id="GO:0005829">
    <property type="term" value="C:cytosol"/>
    <property type="evidence" value="ECO:0007669"/>
    <property type="project" value="TreeGrafter"/>
</dbReference>
<keyword evidence="4" id="KW-0805">Transcription regulation</keyword>
<dbReference type="Gene3D" id="3.40.50.2300">
    <property type="match status" value="1"/>
</dbReference>
<keyword evidence="3" id="KW-0902">Two-component regulatory system</keyword>
<dbReference type="AlphaFoldDB" id="A0A1G5AF18"/>
<dbReference type="EMBL" id="FMUR01000003">
    <property type="protein sequence ID" value="SCX76481.1"/>
    <property type="molecule type" value="Genomic_DNA"/>
</dbReference>
<name>A0A1G5AF18_9FIRM</name>
<feature type="DNA-binding region" description="OmpR/PhoB-type" evidence="9">
    <location>
        <begin position="137"/>
        <end position="236"/>
    </location>
</feature>
<feature type="domain" description="OmpR/PhoB-type" evidence="11">
    <location>
        <begin position="137"/>
        <end position="236"/>
    </location>
</feature>
<gene>
    <name evidence="12" type="ORF">SAMN02910451_00195</name>
</gene>
<keyword evidence="6" id="KW-0804">Transcription</keyword>
<comment type="function">
    <text evidence="7">May play the central regulatory role in sporulation. It may be an element of the effector pathway responsible for the activation of sporulation genes in response to nutritional stress. Spo0A may act in concert with spo0H (a sigma factor) to control the expression of some genes that are critical to the sporulation process.</text>
</comment>